<reference evidence="1 2" key="1">
    <citation type="submission" date="2017-09" db="EMBL/GenBank/DDBJ databases">
        <title>Comparative genomics of rhizobia isolated from Phaseolus vulgaris in China.</title>
        <authorList>
            <person name="Tong W."/>
        </authorList>
    </citation>
    <scope>NUCLEOTIDE SEQUENCE [LARGE SCALE GENOMIC DNA]</scope>
    <source>
        <strain evidence="1 2">PCH1</strain>
    </source>
</reference>
<dbReference type="Gene3D" id="2.60.120.200">
    <property type="match status" value="1"/>
</dbReference>
<evidence type="ECO:0000313" key="1">
    <source>
        <dbReference type="EMBL" id="PDT50221.1"/>
    </source>
</evidence>
<dbReference type="EMBL" id="NWTC01000001">
    <property type="protein sequence ID" value="PDT50221.1"/>
    <property type="molecule type" value="Genomic_DNA"/>
</dbReference>
<dbReference type="Pfam" id="PF14099">
    <property type="entry name" value="Polysacc_lyase"/>
    <property type="match status" value="1"/>
</dbReference>
<evidence type="ECO:0000313" key="2">
    <source>
        <dbReference type="Proteomes" id="UP000220353"/>
    </source>
</evidence>
<dbReference type="Proteomes" id="UP000220353">
    <property type="component" value="Unassembled WGS sequence"/>
</dbReference>
<dbReference type="AlphaFoldDB" id="A0A2A6M5Z1"/>
<dbReference type="RefSeq" id="WP_097586417.1">
    <property type="nucleotide sequence ID" value="NZ_NWTC01000001.1"/>
</dbReference>
<gene>
    <name evidence="1" type="ORF">CO661_00740</name>
</gene>
<name>A0A2A6M5Z1_RHIFR</name>
<accession>A0A2A6M5Z1</accession>
<protein>
    <submittedName>
        <fullName evidence="1">Uncharacterized protein</fullName>
    </submittedName>
</protein>
<organism evidence="1 2">
    <name type="scientific">Rhizobium fredii</name>
    <name type="common">Sinorhizobium fredii</name>
    <dbReference type="NCBI Taxonomy" id="380"/>
    <lineage>
        <taxon>Bacteria</taxon>
        <taxon>Pseudomonadati</taxon>
        <taxon>Pseudomonadota</taxon>
        <taxon>Alphaproteobacteria</taxon>
        <taxon>Hyphomicrobiales</taxon>
        <taxon>Rhizobiaceae</taxon>
        <taxon>Sinorhizobium/Ensifer group</taxon>
        <taxon>Sinorhizobium</taxon>
    </lineage>
</organism>
<dbReference type="InterPro" id="IPR025975">
    <property type="entry name" value="Polysacc_lyase"/>
</dbReference>
<comment type="caution">
    <text evidence="1">The sequence shown here is derived from an EMBL/GenBank/DDBJ whole genome shotgun (WGS) entry which is preliminary data.</text>
</comment>
<sequence>MHFEILRFRPIYALVLAFLLAIGGPNVWASNLDEEFSEGKLVRGHWCACQLDEKLLSFPRDEDGSGDLIARITVDKTVAGEKDCNYDAVCKPYEDPEQSQGERLGPSFMQVPRMDITADGSMRKKNPYCPYSDPTDDRCLQRQEMRLTRTYQYAFEQRVDYTIRFRMPKEIGNETDSLRWVIAQWKQEPAKQVVAPVVKQDSARKGKQDGKREKWEPSPFLAQRFDDGILHITVQDGDCRCIVASEKKPAIWTHGWENGKPPPDCRYTYPSALEDRQCVSSLILEFNGEPKLTSARGVWTEMRYEVQPGRKGSGGSVTVIQDGNFVVKVTGKIGYDDVPDNPPKQKFKMGHYRDIMATSDSMDIDRVTVVAK</sequence>
<proteinExistence type="predicted"/>